<protein>
    <recommendedName>
        <fullName evidence="3">RNA polymerase sigma-70 region 4 domain-containing protein</fullName>
    </recommendedName>
</protein>
<evidence type="ECO:0008006" key="3">
    <source>
        <dbReference type="Google" id="ProtNLM"/>
    </source>
</evidence>
<dbReference type="EMBL" id="LSCR01000027">
    <property type="protein sequence ID" value="KXB33982.1"/>
    <property type="molecule type" value="Genomic_DNA"/>
</dbReference>
<gene>
    <name evidence="1" type="ORF">HMPREF3192_00975</name>
</gene>
<name>A0A133XSQ6_9ACTN</name>
<dbReference type="AlphaFoldDB" id="A0A133XSQ6"/>
<organism evidence="1 2">
    <name type="scientific">Atopobium deltae</name>
    <dbReference type="NCBI Taxonomy" id="1393034"/>
    <lineage>
        <taxon>Bacteria</taxon>
        <taxon>Bacillati</taxon>
        <taxon>Actinomycetota</taxon>
        <taxon>Coriobacteriia</taxon>
        <taxon>Coriobacteriales</taxon>
        <taxon>Atopobiaceae</taxon>
        <taxon>Atopobium</taxon>
    </lineage>
</organism>
<comment type="caution">
    <text evidence="1">The sequence shown here is derived from an EMBL/GenBank/DDBJ whole genome shotgun (WGS) entry which is preliminary data.</text>
</comment>
<evidence type="ECO:0000313" key="1">
    <source>
        <dbReference type="EMBL" id="KXB33982.1"/>
    </source>
</evidence>
<keyword evidence="2" id="KW-1185">Reference proteome</keyword>
<sequence>MDETDEPTQGMLNFTRALLAQRMGNKRAKDLPDDEIAWIAPLVQHELDKLMAIARDIVILRYGLYGSEPLSYEKVGIQVGKEKTLTRERARQITAHTIRTLSHAIFYMNPDEYNLYALLSGKKGATPVLNLNDTLPTSGDLEHVINDLKIIQYKYNVCQFIFEEYKKSLDEQIPD</sequence>
<dbReference type="Proteomes" id="UP000070675">
    <property type="component" value="Unassembled WGS sequence"/>
</dbReference>
<proteinExistence type="predicted"/>
<dbReference type="OrthoDB" id="9809557at2"/>
<dbReference type="InterPro" id="IPR036388">
    <property type="entry name" value="WH-like_DNA-bd_sf"/>
</dbReference>
<dbReference type="InterPro" id="IPR013324">
    <property type="entry name" value="RNA_pol_sigma_r3/r4-like"/>
</dbReference>
<dbReference type="STRING" id="1393034.HMPREF3192_00975"/>
<evidence type="ECO:0000313" key="2">
    <source>
        <dbReference type="Proteomes" id="UP000070675"/>
    </source>
</evidence>
<dbReference type="Gene3D" id="1.10.10.10">
    <property type="entry name" value="Winged helix-like DNA-binding domain superfamily/Winged helix DNA-binding domain"/>
    <property type="match status" value="1"/>
</dbReference>
<accession>A0A133XSQ6</accession>
<dbReference type="RefSeq" id="WP_066305707.1">
    <property type="nucleotide sequence ID" value="NZ_KQ959506.1"/>
</dbReference>
<dbReference type="SUPFAM" id="SSF88659">
    <property type="entry name" value="Sigma3 and sigma4 domains of RNA polymerase sigma factors"/>
    <property type="match status" value="1"/>
</dbReference>
<reference evidence="2" key="1">
    <citation type="submission" date="2016-01" db="EMBL/GenBank/DDBJ databases">
        <authorList>
            <person name="Mitreva M."/>
            <person name="Pepin K.H."/>
            <person name="Mihindukulasuriya K.A."/>
            <person name="Fulton R."/>
            <person name="Fronick C."/>
            <person name="O'Laughlin M."/>
            <person name="Miner T."/>
            <person name="Herter B."/>
            <person name="Rosa B.A."/>
            <person name="Cordes M."/>
            <person name="Tomlinson C."/>
            <person name="Wollam A."/>
            <person name="Palsikar V.B."/>
            <person name="Mardis E.R."/>
            <person name="Wilson R.K."/>
        </authorList>
    </citation>
    <scope>NUCLEOTIDE SEQUENCE [LARGE SCALE GENOMIC DNA]</scope>
    <source>
        <strain evidence="2">DNF00019</strain>
    </source>
</reference>
<dbReference type="PATRIC" id="fig|1393034.3.peg.939"/>